<dbReference type="InterPro" id="IPR002018">
    <property type="entry name" value="CarbesteraseB"/>
</dbReference>
<evidence type="ECO:0000259" key="3">
    <source>
        <dbReference type="Pfam" id="PF00135"/>
    </source>
</evidence>
<dbReference type="PROSITE" id="PS00122">
    <property type="entry name" value="CARBOXYLESTERASE_B_1"/>
    <property type="match status" value="1"/>
</dbReference>
<gene>
    <name evidence="4" type="ORF">METZ01_LOCUS251756</name>
</gene>
<dbReference type="Gene3D" id="3.40.50.1820">
    <property type="entry name" value="alpha/beta hydrolase"/>
    <property type="match status" value="1"/>
</dbReference>
<dbReference type="Pfam" id="PF00135">
    <property type="entry name" value="COesterase"/>
    <property type="match status" value="1"/>
</dbReference>
<dbReference type="InterPro" id="IPR050309">
    <property type="entry name" value="Type-B_Carboxylest/Lipase"/>
</dbReference>
<feature type="non-terminal residue" evidence="4">
    <location>
        <position position="1"/>
    </location>
</feature>
<evidence type="ECO:0000256" key="1">
    <source>
        <dbReference type="ARBA" id="ARBA00005964"/>
    </source>
</evidence>
<feature type="domain" description="Carboxylesterase type B" evidence="3">
    <location>
        <begin position="8"/>
        <end position="436"/>
    </location>
</feature>
<dbReference type="InterPro" id="IPR019826">
    <property type="entry name" value="Carboxylesterase_B_AS"/>
</dbReference>
<sequence>TPEGDAAVVVEIRPGLLRGEWDEDGSSVRVFRGIPYAEVPIGGRRRQPPVTAESWQGTRAATEFGPACWQQLTPDTSVYTRGNLDRNEDCLYLNVWTAAEEVSDSRPVMVWFHGGGHTGGWGSAQVFDGTALAEKGVVLVSINYRLGPFGFLAHPALSAESPHESSGNYGLLDKVAALEWVRDNIAAFGGDENNVTIFGQSAGSWSVCYLMTSPLARGLFHKAIGHSGGCFRGGRPDLEAAHSDGLVAASELGVDGDDVDALDALRELDASVVLDSSLGSGAIVDGWFMPKPASAIVAAGEHNNVPVIVGAMANEGTTLYADTPLREYGELVSLLGQQHGERTDAVLAAYKDDIDRSTKWGAQAIRADRSFVWEMRTWARAVEANDNDAYLYFFRHAPPVFRIYVPERAAIDMPDGPTGYGAYHSGDLAYAFGNTRVVGVGWTD</sequence>
<keyword evidence="2" id="KW-0378">Hydrolase</keyword>
<name>A0A382IHZ6_9ZZZZ</name>
<reference evidence="4" key="1">
    <citation type="submission" date="2018-05" db="EMBL/GenBank/DDBJ databases">
        <authorList>
            <person name="Lanie J.A."/>
            <person name="Ng W.-L."/>
            <person name="Kazmierczak K.M."/>
            <person name="Andrzejewski T.M."/>
            <person name="Davidsen T.M."/>
            <person name="Wayne K.J."/>
            <person name="Tettelin H."/>
            <person name="Glass J.I."/>
            <person name="Rusch D."/>
            <person name="Podicherti R."/>
            <person name="Tsui H.-C.T."/>
            <person name="Winkler M.E."/>
        </authorList>
    </citation>
    <scope>NUCLEOTIDE SEQUENCE</scope>
</reference>
<dbReference type="InterPro" id="IPR029058">
    <property type="entry name" value="AB_hydrolase_fold"/>
</dbReference>
<protein>
    <recommendedName>
        <fullName evidence="3">Carboxylesterase type B domain-containing protein</fullName>
    </recommendedName>
</protein>
<feature type="non-terminal residue" evidence="4">
    <location>
        <position position="444"/>
    </location>
</feature>
<dbReference type="PANTHER" id="PTHR11559">
    <property type="entry name" value="CARBOXYLESTERASE"/>
    <property type="match status" value="1"/>
</dbReference>
<dbReference type="GO" id="GO:0016787">
    <property type="term" value="F:hydrolase activity"/>
    <property type="evidence" value="ECO:0007669"/>
    <property type="project" value="UniProtKB-KW"/>
</dbReference>
<evidence type="ECO:0000313" key="4">
    <source>
        <dbReference type="EMBL" id="SVB98902.1"/>
    </source>
</evidence>
<accession>A0A382IHZ6</accession>
<dbReference type="AlphaFoldDB" id="A0A382IHZ6"/>
<organism evidence="4">
    <name type="scientific">marine metagenome</name>
    <dbReference type="NCBI Taxonomy" id="408172"/>
    <lineage>
        <taxon>unclassified sequences</taxon>
        <taxon>metagenomes</taxon>
        <taxon>ecological metagenomes</taxon>
    </lineage>
</organism>
<proteinExistence type="inferred from homology"/>
<dbReference type="EMBL" id="UINC01067331">
    <property type="protein sequence ID" value="SVB98902.1"/>
    <property type="molecule type" value="Genomic_DNA"/>
</dbReference>
<comment type="similarity">
    <text evidence="1">Belongs to the type-B carboxylesterase/lipase family.</text>
</comment>
<evidence type="ECO:0000256" key="2">
    <source>
        <dbReference type="ARBA" id="ARBA00022801"/>
    </source>
</evidence>
<dbReference type="SUPFAM" id="SSF53474">
    <property type="entry name" value="alpha/beta-Hydrolases"/>
    <property type="match status" value="1"/>
</dbReference>